<reference evidence="2" key="1">
    <citation type="journal article" date="2015" name="Proc. Natl. Acad. Sci. U.S.A.">
        <title>Networks of energetic and metabolic interactions define dynamics in microbial communities.</title>
        <authorList>
            <person name="Embree M."/>
            <person name="Liu J.K."/>
            <person name="Al-Bassam M.M."/>
            <person name="Zengler K."/>
        </authorList>
    </citation>
    <scope>NUCLEOTIDE SEQUENCE</scope>
</reference>
<accession>A0A0W8FSR0</accession>
<organism evidence="2">
    <name type="scientific">hydrocarbon metagenome</name>
    <dbReference type="NCBI Taxonomy" id="938273"/>
    <lineage>
        <taxon>unclassified sequences</taxon>
        <taxon>metagenomes</taxon>
        <taxon>ecological metagenomes</taxon>
    </lineage>
</organism>
<evidence type="ECO:0000313" key="2">
    <source>
        <dbReference type="EMBL" id="KUG23825.1"/>
    </source>
</evidence>
<sequence>MSTSGDDKKKPSPDGKRLDGFNKFFITFSFFNLTGLN</sequence>
<dbReference type="AlphaFoldDB" id="A0A0W8FSR0"/>
<dbReference type="EMBL" id="LNQE01000884">
    <property type="protein sequence ID" value="KUG23825.1"/>
    <property type="molecule type" value="Genomic_DNA"/>
</dbReference>
<protein>
    <submittedName>
        <fullName evidence="2">Uncharacterized protein</fullName>
    </submittedName>
</protein>
<gene>
    <name evidence="2" type="ORF">ASZ90_006363</name>
</gene>
<name>A0A0W8FSR0_9ZZZZ</name>
<feature type="region of interest" description="Disordered" evidence="1">
    <location>
        <begin position="1"/>
        <end position="20"/>
    </location>
</feature>
<evidence type="ECO:0000256" key="1">
    <source>
        <dbReference type="SAM" id="MobiDB-lite"/>
    </source>
</evidence>
<comment type="caution">
    <text evidence="2">The sequence shown here is derived from an EMBL/GenBank/DDBJ whole genome shotgun (WGS) entry which is preliminary data.</text>
</comment>
<proteinExistence type="predicted"/>